<comment type="similarity">
    <text evidence="3">Belongs to the MNN1/MNT family.</text>
</comment>
<comment type="subcellular location">
    <subcellularLocation>
        <location evidence="1">Golgi apparatus membrane</location>
        <topology evidence="1">Single-pass type II membrane protein</topology>
    </subcellularLocation>
</comment>
<dbReference type="PANTHER" id="PTHR31646:SF1">
    <property type="entry name" value="ALPHA-1,2-MANNOSYLTRANSFERASE MNN2"/>
    <property type="match status" value="1"/>
</dbReference>
<dbReference type="AlphaFoldDB" id="A0A376B8C5"/>
<feature type="transmembrane region" description="Helical" evidence="10">
    <location>
        <begin position="29"/>
        <end position="50"/>
    </location>
</feature>
<protein>
    <recommendedName>
        <fullName evidence="13">Alpha-1,2-mannosyltransferase MNN2</fullName>
    </recommendedName>
</protein>
<keyword evidence="4" id="KW-0808">Transferase</keyword>
<evidence type="ECO:0000313" key="12">
    <source>
        <dbReference type="Proteomes" id="UP000262825"/>
    </source>
</evidence>
<dbReference type="Proteomes" id="UP000262825">
    <property type="component" value="Unassembled WGS sequence"/>
</dbReference>
<dbReference type="GO" id="GO:0000026">
    <property type="term" value="F:alpha-1,2-mannosyltransferase activity"/>
    <property type="evidence" value="ECO:0007669"/>
    <property type="project" value="TreeGrafter"/>
</dbReference>
<evidence type="ECO:0000256" key="1">
    <source>
        <dbReference type="ARBA" id="ARBA00004323"/>
    </source>
</evidence>
<evidence type="ECO:0000256" key="4">
    <source>
        <dbReference type="ARBA" id="ARBA00022679"/>
    </source>
</evidence>
<evidence type="ECO:0000256" key="5">
    <source>
        <dbReference type="ARBA" id="ARBA00022692"/>
    </source>
</evidence>
<sequence length="787" mass="89673">MRNILQLFRRQINKLANNSRFAISNKRKIWYTGTITILLILIITLILLPLTNSTTINTKNYTGTQLLNNNHHTEHTNENLSTGSEDDELLANLPEGYSIKPISETSTAAETTIDNESGGYVSKFQPGLEDVGTTDDTINGGSTIKKVEIRTTFPAEVKKFIIEIFENIRDYSPSSSFKVEMDNSNPNCKVKDVSFHDYESVNKFLTKEVLSKGCLKPISTKDLGVLQTLHGNLKKIIKDYLLKKYKLLVEDKVITYNKLDNTESGIVIMAGGKYSLTALGVLKSIRENSGLKTRNSVPVEIFFPPDIDDDQAIKFCTEIIPKVDNTGLTSCTLMSRLLPESEDPTKTIKNIQGYQYKAMSILFSKFQKVLFLDADNYVVNPIDGWFNNIIFERSGLILWPDFWRRVHHPWFYTITGLNVDENRRVRFASDHLISPEILKNLDGPVPYHDYSGTIPDLSSESGQLLIDKNMHMDTLILSLYYNINGPNVFYPLLGQGGAGQGDKDTFAAAAFNFHGLNKMYQVRGTPRAIGYHCDKNEVSIEDLKNSAGLGEGAWSFRGVGILQSDFTEDYKIEQATKMAIQGGLRDALRRYLEDWGNKHNDELPGPKGGKEWWAALESKDKVKQEFYKSVSKNYSLKDFLIEYDLSPKVFVHSNLPKLNPLEMGFQEDMVYNGKKFKGREGFTKSPMAKFTGHFRMYELEQMKSMTNYDLELATFKLYNDVLCTEDEKINDVTGTPELALWKIPYLYDKFTNDEELKEGNFGPDKMCLYIKDRYTYLKKSTWESSRY</sequence>
<dbReference type="EMBL" id="UFAJ01000452">
    <property type="protein sequence ID" value="SSD60784.1"/>
    <property type="molecule type" value="Genomic_DNA"/>
</dbReference>
<evidence type="ECO:0000313" key="11">
    <source>
        <dbReference type="EMBL" id="SSD60784.1"/>
    </source>
</evidence>
<keyword evidence="8" id="KW-0333">Golgi apparatus</keyword>
<accession>A0A376B8C5</accession>
<proteinExistence type="inferred from homology"/>
<name>A0A376B8C5_9ASCO</name>
<keyword evidence="6" id="KW-0735">Signal-anchor</keyword>
<dbReference type="Pfam" id="PF11051">
    <property type="entry name" value="Mannosyl_trans3"/>
    <property type="match status" value="1"/>
</dbReference>
<dbReference type="SUPFAM" id="SSF53448">
    <property type="entry name" value="Nucleotide-diphospho-sugar transferases"/>
    <property type="match status" value="1"/>
</dbReference>
<organism evidence="11 12">
    <name type="scientific">Saccharomycodes ludwigii</name>
    <dbReference type="NCBI Taxonomy" id="36035"/>
    <lineage>
        <taxon>Eukaryota</taxon>
        <taxon>Fungi</taxon>
        <taxon>Dikarya</taxon>
        <taxon>Ascomycota</taxon>
        <taxon>Saccharomycotina</taxon>
        <taxon>Saccharomycetes</taxon>
        <taxon>Saccharomycodales</taxon>
        <taxon>Saccharomycodaceae</taxon>
        <taxon>Saccharomycodes</taxon>
    </lineage>
</organism>
<keyword evidence="12" id="KW-1185">Reference proteome</keyword>
<evidence type="ECO:0000256" key="2">
    <source>
        <dbReference type="ARBA" id="ARBA00004922"/>
    </source>
</evidence>
<evidence type="ECO:0008006" key="13">
    <source>
        <dbReference type="Google" id="ProtNLM"/>
    </source>
</evidence>
<reference evidence="12" key="1">
    <citation type="submission" date="2018-06" db="EMBL/GenBank/DDBJ databases">
        <authorList>
            <person name="Guldener U."/>
        </authorList>
    </citation>
    <scope>NUCLEOTIDE SEQUENCE [LARGE SCALE GENOMIC DNA]</scope>
    <source>
        <strain evidence="12">UTAD17</strain>
    </source>
</reference>
<gene>
    <name evidence="11" type="ORF">SCODWIG_02545</name>
</gene>
<dbReference type="GO" id="GO:0000139">
    <property type="term" value="C:Golgi membrane"/>
    <property type="evidence" value="ECO:0007669"/>
    <property type="project" value="UniProtKB-SubCell"/>
</dbReference>
<evidence type="ECO:0000256" key="7">
    <source>
        <dbReference type="ARBA" id="ARBA00022989"/>
    </source>
</evidence>
<evidence type="ECO:0000256" key="6">
    <source>
        <dbReference type="ARBA" id="ARBA00022968"/>
    </source>
</evidence>
<dbReference type="GO" id="GO:0046354">
    <property type="term" value="P:mannan biosynthetic process"/>
    <property type="evidence" value="ECO:0007669"/>
    <property type="project" value="TreeGrafter"/>
</dbReference>
<keyword evidence="7 10" id="KW-1133">Transmembrane helix</keyword>
<dbReference type="InterPro" id="IPR029044">
    <property type="entry name" value="Nucleotide-diphossugar_trans"/>
</dbReference>
<keyword evidence="9 10" id="KW-0472">Membrane</keyword>
<evidence type="ECO:0000256" key="10">
    <source>
        <dbReference type="SAM" id="Phobius"/>
    </source>
</evidence>
<evidence type="ECO:0000256" key="9">
    <source>
        <dbReference type="ARBA" id="ARBA00023136"/>
    </source>
</evidence>
<evidence type="ECO:0000256" key="8">
    <source>
        <dbReference type="ARBA" id="ARBA00023034"/>
    </source>
</evidence>
<comment type="pathway">
    <text evidence="2">Protein modification; protein glycosylation.</text>
</comment>
<keyword evidence="5 10" id="KW-0812">Transmembrane</keyword>
<evidence type="ECO:0000256" key="3">
    <source>
        <dbReference type="ARBA" id="ARBA00009105"/>
    </source>
</evidence>
<dbReference type="PANTHER" id="PTHR31646">
    <property type="entry name" value="ALPHA-1,2-MANNOSYLTRANSFERASE MNN2"/>
    <property type="match status" value="1"/>
</dbReference>
<dbReference type="InterPro" id="IPR022751">
    <property type="entry name" value="Alpha_mannosyltransferase"/>
</dbReference>
<dbReference type="VEuPathDB" id="FungiDB:SCODWIG_02545"/>